<evidence type="ECO:0000313" key="3">
    <source>
        <dbReference type="Proteomes" id="UP000626210"/>
    </source>
</evidence>
<gene>
    <name evidence="2" type="ORF">GCM10007320_40270</name>
</gene>
<comment type="caution">
    <text evidence="2">The sequence shown here is derived from an EMBL/GenBank/DDBJ whole genome shotgun (WGS) entry which is preliminary data.</text>
</comment>
<accession>A0ABQ3G708</accession>
<feature type="signal peptide" evidence="1">
    <location>
        <begin position="1"/>
        <end position="26"/>
    </location>
</feature>
<organism evidence="2 3">
    <name type="scientific">Pseudorhodoferax aquiterrae</name>
    <dbReference type="NCBI Taxonomy" id="747304"/>
    <lineage>
        <taxon>Bacteria</taxon>
        <taxon>Pseudomonadati</taxon>
        <taxon>Pseudomonadota</taxon>
        <taxon>Betaproteobacteria</taxon>
        <taxon>Burkholderiales</taxon>
        <taxon>Comamonadaceae</taxon>
    </lineage>
</organism>
<evidence type="ECO:0000313" key="2">
    <source>
        <dbReference type="EMBL" id="GHC91345.1"/>
    </source>
</evidence>
<keyword evidence="3" id="KW-1185">Reference proteome</keyword>
<dbReference type="RefSeq" id="WP_189688684.1">
    <property type="nucleotide sequence ID" value="NZ_BMYK01000014.1"/>
</dbReference>
<keyword evidence="1" id="KW-0732">Signal</keyword>
<dbReference type="EMBL" id="BMYK01000014">
    <property type="protein sequence ID" value="GHC91345.1"/>
    <property type="molecule type" value="Genomic_DNA"/>
</dbReference>
<name>A0ABQ3G708_9BURK</name>
<evidence type="ECO:0000256" key="1">
    <source>
        <dbReference type="SAM" id="SignalP"/>
    </source>
</evidence>
<reference evidence="3" key="1">
    <citation type="journal article" date="2019" name="Int. J. Syst. Evol. Microbiol.">
        <title>The Global Catalogue of Microorganisms (GCM) 10K type strain sequencing project: providing services to taxonomists for standard genome sequencing and annotation.</title>
        <authorList>
            <consortium name="The Broad Institute Genomics Platform"/>
            <consortium name="The Broad Institute Genome Sequencing Center for Infectious Disease"/>
            <person name="Wu L."/>
            <person name="Ma J."/>
        </authorList>
    </citation>
    <scope>NUCLEOTIDE SEQUENCE [LARGE SCALE GENOMIC DNA]</scope>
    <source>
        <strain evidence="3">KCTC 23314</strain>
    </source>
</reference>
<sequence length="174" mass="18601">MGISTRRRWLAAAAALPLGAALPGCASSGATPPGPGMKASVTYLHLLAKVPMFRGMSNEQLQWVIDHSREWSVEPGAEVASSQRGIDSFWTLLDGGWQLQVAGRSIAAGHADPAKWYGGRDMVALGLPPTRLVATRSSYVMEIAQPALDEMLGRGLPLGPHLQAGLDFYRALLR</sequence>
<dbReference type="PROSITE" id="PS51318">
    <property type="entry name" value="TAT"/>
    <property type="match status" value="1"/>
</dbReference>
<dbReference type="Gene3D" id="2.60.120.10">
    <property type="entry name" value="Jelly Rolls"/>
    <property type="match status" value="1"/>
</dbReference>
<protein>
    <submittedName>
        <fullName evidence="2">Uncharacterized protein</fullName>
    </submittedName>
</protein>
<dbReference type="InterPro" id="IPR006311">
    <property type="entry name" value="TAT_signal"/>
</dbReference>
<dbReference type="InterPro" id="IPR014710">
    <property type="entry name" value="RmlC-like_jellyroll"/>
</dbReference>
<dbReference type="SUPFAM" id="SSF51206">
    <property type="entry name" value="cAMP-binding domain-like"/>
    <property type="match status" value="1"/>
</dbReference>
<dbReference type="Proteomes" id="UP000626210">
    <property type="component" value="Unassembled WGS sequence"/>
</dbReference>
<feature type="chain" id="PRO_5045791298" evidence="1">
    <location>
        <begin position="27"/>
        <end position="174"/>
    </location>
</feature>
<dbReference type="InterPro" id="IPR018490">
    <property type="entry name" value="cNMP-bd_dom_sf"/>
</dbReference>
<proteinExistence type="predicted"/>